<evidence type="ECO:0000256" key="1">
    <source>
        <dbReference type="SAM" id="MobiDB-lite"/>
    </source>
</evidence>
<feature type="region of interest" description="Disordered" evidence="1">
    <location>
        <begin position="92"/>
        <end position="112"/>
    </location>
</feature>
<organism evidence="2 3">
    <name type="scientific">Colletotrichum liriopes</name>
    <dbReference type="NCBI Taxonomy" id="708192"/>
    <lineage>
        <taxon>Eukaryota</taxon>
        <taxon>Fungi</taxon>
        <taxon>Dikarya</taxon>
        <taxon>Ascomycota</taxon>
        <taxon>Pezizomycotina</taxon>
        <taxon>Sordariomycetes</taxon>
        <taxon>Hypocreomycetidae</taxon>
        <taxon>Glomerellales</taxon>
        <taxon>Glomerellaceae</taxon>
        <taxon>Colletotrichum</taxon>
        <taxon>Colletotrichum spaethianum species complex</taxon>
    </lineage>
</organism>
<proteinExistence type="predicted"/>
<keyword evidence="3" id="KW-1185">Reference proteome</keyword>
<accession>A0AA37M012</accession>
<name>A0AA37M012_9PEZI</name>
<dbReference type="Proteomes" id="UP001055172">
    <property type="component" value="Unassembled WGS sequence"/>
</dbReference>
<reference evidence="2 3" key="1">
    <citation type="submission" date="2021-07" db="EMBL/GenBank/DDBJ databases">
        <title>Genome data of Colletotrichum spaethianum.</title>
        <authorList>
            <person name="Utami Y.D."/>
            <person name="Hiruma K."/>
        </authorList>
    </citation>
    <scope>NUCLEOTIDE SEQUENCE [LARGE SCALE GENOMIC DNA]</scope>
    <source>
        <strain evidence="2 3">MAFF 242679</strain>
    </source>
</reference>
<dbReference type="AlphaFoldDB" id="A0AA37M012"/>
<protein>
    <submittedName>
        <fullName evidence="2">Uncharacterized protein</fullName>
    </submittedName>
</protein>
<comment type="caution">
    <text evidence="2">The sequence shown here is derived from an EMBL/GenBank/DDBJ whole genome shotgun (WGS) entry which is preliminary data.</text>
</comment>
<evidence type="ECO:0000313" key="3">
    <source>
        <dbReference type="Proteomes" id="UP001055172"/>
    </source>
</evidence>
<dbReference type="EMBL" id="BPPX01000075">
    <property type="protein sequence ID" value="GJC91152.1"/>
    <property type="molecule type" value="Genomic_DNA"/>
</dbReference>
<evidence type="ECO:0000313" key="2">
    <source>
        <dbReference type="EMBL" id="GJC91152.1"/>
    </source>
</evidence>
<gene>
    <name evidence="2" type="ORF">ColLi_13990</name>
</gene>
<sequence length="141" mass="15787">MAVLLRFTHSTMVTVQLLPYPSSQARANLPVANSEEIPPTNGNALATDMASLHLEKREEITGPWGTADCADVDRRAPTTAWRPAPQLRGLDQKGIFPQHDASSGQDEAAEYSRQELENGYCFYKEVYRPNKRRQQAKGEEQ</sequence>